<gene>
    <name evidence="1" type="ORF">GJU40_13200</name>
</gene>
<comment type="caution">
    <text evidence="1">The sequence shown here is derived from an EMBL/GenBank/DDBJ whole genome shotgun (WGS) entry which is preliminary data.</text>
</comment>
<dbReference type="Proteomes" id="UP000448867">
    <property type="component" value="Unassembled WGS sequence"/>
</dbReference>
<protein>
    <submittedName>
        <fullName evidence="1">Uncharacterized protein</fullName>
    </submittedName>
</protein>
<dbReference type="AlphaFoldDB" id="A0A7X2M0Q5"/>
<evidence type="ECO:0000313" key="1">
    <source>
        <dbReference type="EMBL" id="MRX73099.1"/>
    </source>
</evidence>
<name>A0A7X2M0Q5_9BACI</name>
<accession>A0A7X2M0Q5</accession>
<evidence type="ECO:0000313" key="2">
    <source>
        <dbReference type="Proteomes" id="UP000448867"/>
    </source>
</evidence>
<organism evidence="1 2">
    <name type="scientific">Metabacillus lacus</name>
    <dbReference type="NCBI Taxonomy" id="1983721"/>
    <lineage>
        <taxon>Bacteria</taxon>
        <taxon>Bacillati</taxon>
        <taxon>Bacillota</taxon>
        <taxon>Bacilli</taxon>
        <taxon>Bacillales</taxon>
        <taxon>Bacillaceae</taxon>
        <taxon>Metabacillus</taxon>
    </lineage>
</organism>
<proteinExistence type="predicted"/>
<keyword evidence="2" id="KW-1185">Reference proteome</keyword>
<dbReference type="RefSeq" id="WP_170289408.1">
    <property type="nucleotide sequence ID" value="NZ_WKKI01000027.1"/>
</dbReference>
<dbReference type="EMBL" id="WKKI01000027">
    <property type="protein sequence ID" value="MRX73099.1"/>
    <property type="molecule type" value="Genomic_DNA"/>
</dbReference>
<reference evidence="1 2" key="1">
    <citation type="submission" date="2019-11" db="EMBL/GenBank/DDBJ databases">
        <title>Bacillus lacus genome.</title>
        <authorList>
            <person name="Allen C.J."/>
            <person name="Newman J.D."/>
        </authorList>
    </citation>
    <scope>NUCLEOTIDE SEQUENCE [LARGE SCALE GENOMIC DNA]</scope>
    <source>
        <strain evidence="1 2">KCTC 33946</strain>
    </source>
</reference>
<sequence>MVSYGYAAILEDHSFKEWAVKGSLTLMSNSSDTALYFSSSRYDIRKQMTKQKDGGFDFHIMGDKQSGSASHGIELDVKLSAGGEEVHFQLRLGGIRGLAVMENMLVYHEQYYLHNNLLSGTLLVKDLKRPPQVLIQSAGGQEELVEARYKEDIPFSSLQRWEYSKTLPTPELFRSVSVIS</sequence>